<feature type="domain" description="SIS" evidence="3">
    <location>
        <begin position="20"/>
        <end position="172"/>
    </location>
</feature>
<keyword evidence="1" id="KW-0808">Transferase</keyword>
<name>A0A5D0R9P9_9RHOB</name>
<dbReference type="InterPro" id="IPR001347">
    <property type="entry name" value="SIS_dom"/>
</dbReference>
<dbReference type="PROSITE" id="PS51464">
    <property type="entry name" value="SIS"/>
    <property type="match status" value="2"/>
</dbReference>
<organism evidence="4 5">
    <name type="scientific">Maritimibacter fusiformis</name>
    <dbReference type="NCBI Taxonomy" id="2603819"/>
    <lineage>
        <taxon>Bacteria</taxon>
        <taxon>Pseudomonadati</taxon>
        <taxon>Pseudomonadota</taxon>
        <taxon>Alphaproteobacteria</taxon>
        <taxon>Rhodobacterales</taxon>
        <taxon>Roseobacteraceae</taxon>
        <taxon>Maritimibacter</taxon>
    </lineage>
</organism>
<dbReference type="InterPro" id="IPR035490">
    <property type="entry name" value="GlmS/FrlB_SIS"/>
</dbReference>
<sequence>MTGEITRRELESQPERWAALLQRLRAGALTLPVRPADFDEVLLLGSGTSYYLALALADWMRRRGIAARAVPSCEILLDPFETRDHDASRLAIGLSRSGRSSELILAEARLRDAGFTTLGVSCSQGSDILVRSQHALLIEEGHEDGLVMLRSFTSMLIALQWLTGTDADRAGLERLPDLGRTTLERYAAPLRKLARARDFDRFVFLGSGPDHGLACEGALKIQEMAIATSEAYHSLDYRHGPKACADANTAVVLFALHDRDHGLSLARDIKDLGAALLVVGGDAAAYRDVADLAIEGDPALDAGAAAALTMLPVQAFAYETAIRRDRNPDAPANLSKVVVF</sequence>
<dbReference type="PANTHER" id="PTHR10937">
    <property type="entry name" value="GLUCOSAMINE--FRUCTOSE-6-PHOSPHATE AMINOTRANSFERASE, ISOMERIZING"/>
    <property type="match status" value="1"/>
</dbReference>
<dbReference type="InterPro" id="IPR046348">
    <property type="entry name" value="SIS_dom_sf"/>
</dbReference>
<keyword evidence="2" id="KW-0677">Repeat</keyword>
<dbReference type="PANTHER" id="PTHR10937:SF4">
    <property type="entry name" value="GLUCOSAMINE-6-PHOSPHATE DEAMINASE"/>
    <property type="match status" value="1"/>
</dbReference>
<dbReference type="Gene3D" id="3.40.50.10490">
    <property type="entry name" value="Glucose-6-phosphate isomerase like protein, domain 1"/>
    <property type="match status" value="2"/>
</dbReference>
<dbReference type="SUPFAM" id="SSF53697">
    <property type="entry name" value="SIS domain"/>
    <property type="match status" value="1"/>
</dbReference>
<dbReference type="GO" id="GO:1901135">
    <property type="term" value="P:carbohydrate derivative metabolic process"/>
    <property type="evidence" value="ECO:0007669"/>
    <property type="project" value="InterPro"/>
</dbReference>
<gene>
    <name evidence="4" type="ORF">FVF75_15075</name>
</gene>
<evidence type="ECO:0000259" key="3">
    <source>
        <dbReference type="PROSITE" id="PS51464"/>
    </source>
</evidence>
<comment type="caution">
    <text evidence="4">The sequence shown here is derived from an EMBL/GenBank/DDBJ whole genome shotgun (WGS) entry which is preliminary data.</text>
</comment>
<accession>A0A5D0R9P9</accession>
<dbReference type="CDD" id="cd05009">
    <property type="entry name" value="SIS_GlmS_GlmD_2"/>
    <property type="match status" value="1"/>
</dbReference>
<dbReference type="GO" id="GO:0097367">
    <property type="term" value="F:carbohydrate derivative binding"/>
    <property type="evidence" value="ECO:0007669"/>
    <property type="project" value="InterPro"/>
</dbReference>
<reference evidence="4 5" key="1">
    <citation type="submission" date="2019-08" db="EMBL/GenBank/DDBJ databases">
        <title>Identification of a novel species of the genus Boseongicola.</title>
        <authorList>
            <person name="Zhang X.-Q."/>
        </authorList>
    </citation>
    <scope>NUCLEOTIDE SEQUENCE [LARGE SCALE GENOMIC DNA]</scope>
    <source>
        <strain evidence="4 5">HY14</strain>
    </source>
</reference>
<protein>
    <submittedName>
        <fullName evidence="4">SIS domain-containing protein</fullName>
    </submittedName>
</protein>
<dbReference type="InterPro" id="IPR035466">
    <property type="entry name" value="GlmS/AgaS_SIS"/>
</dbReference>
<keyword evidence="1" id="KW-0032">Aminotransferase</keyword>
<feature type="domain" description="SIS" evidence="3">
    <location>
        <begin position="189"/>
        <end position="331"/>
    </location>
</feature>
<dbReference type="Pfam" id="PF01380">
    <property type="entry name" value="SIS"/>
    <property type="match status" value="1"/>
</dbReference>
<dbReference type="AlphaFoldDB" id="A0A5D0R9P9"/>
<dbReference type="EMBL" id="VSIY01000015">
    <property type="protein sequence ID" value="TYB77586.1"/>
    <property type="molecule type" value="Genomic_DNA"/>
</dbReference>
<keyword evidence="5" id="KW-1185">Reference proteome</keyword>
<evidence type="ECO:0000313" key="5">
    <source>
        <dbReference type="Proteomes" id="UP000322080"/>
    </source>
</evidence>
<proteinExistence type="predicted"/>
<dbReference type="Proteomes" id="UP000322080">
    <property type="component" value="Unassembled WGS sequence"/>
</dbReference>
<evidence type="ECO:0000256" key="2">
    <source>
        <dbReference type="ARBA" id="ARBA00022737"/>
    </source>
</evidence>
<dbReference type="CDD" id="cd05008">
    <property type="entry name" value="SIS_GlmS_GlmD_1"/>
    <property type="match status" value="1"/>
</dbReference>
<dbReference type="GO" id="GO:0008483">
    <property type="term" value="F:transaminase activity"/>
    <property type="evidence" value="ECO:0007669"/>
    <property type="project" value="UniProtKB-KW"/>
</dbReference>
<dbReference type="RefSeq" id="WP_148379493.1">
    <property type="nucleotide sequence ID" value="NZ_VSIY01000015.1"/>
</dbReference>
<evidence type="ECO:0000256" key="1">
    <source>
        <dbReference type="ARBA" id="ARBA00022576"/>
    </source>
</evidence>
<evidence type="ECO:0000313" key="4">
    <source>
        <dbReference type="EMBL" id="TYB77586.1"/>
    </source>
</evidence>